<proteinExistence type="predicted"/>
<reference evidence="1 2" key="1">
    <citation type="journal article" date="2018" name="Evol. Lett.">
        <title>Horizontal gene cluster transfer increased hallucinogenic mushroom diversity.</title>
        <authorList>
            <person name="Reynolds H.T."/>
            <person name="Vijayakumar V."/>
            <person name="Gluck-Thaler E."/>
            <person name="Korotkin H.B."/>
            <person name="Matheny P.B."/>
            <person name="Slot J.C."/>
        </authorList>
    </citation>
    <scope>NUCLEOTIDE SEQUENCE [LARGE SCALE GENOMIC DNA]</scope>
    <source>
        <strain evidence="1 2">2629</strain>
    </source>
</reference>
<dbReference type="AlphaFoldDB" id="A0A409W0N1"/>
<protein>
    <submittedName>
        <fullName evidence="1">Uncharacterized protein</fullName>
    </submittedName>
</protein>
<gene>
    <name evidence="1" type="ORF">CVT24_008294</name>
</gene>
<dbReference type="EMBL" id="NHTK01005887">
    <property type="protein sequence ID" value="PPQ72066.1"/>
    <property type="molecule type" value="Genomic_DNA"/>
</dbReference>
<dbReference type="Proteomes" id="UP000284842">
    <property type="component" value="Unassembled WGS sequence"/>
</dbReference>
<name>A0A409W0N1_9AGAR</name>
<evidence type="ECO:0000313" key="2">
    <source>
        <dbReference type="Proteomes" id="UP000284842"/>
    </source>
</evidence>
<keyword evidence="2" id="KW-1185">Reference proteome</keyword>
<comment type="caution">
    <text evidence="1">The sequence shown here is derived from an EMBL/GenBank/DDBJ whole genome shotgun (WGS) entry which is preliminary data.</text>
</comment>
<evidence type="ECO:0000313" key="1">
    <source>
        <dbReference type="EMBL" id="PPQ72066.1"/>
    </source>
</evidence>
<accession>A0A409W0N1</accession>
<sequence>MAVHSSISAYPTDFEQWLKADSPLLRILKTALATAEMYLQRDEGALKIFKDLMDCLVGAFATLDDAIESSNVQQGHGDLQWDEDEIRDVIDSTYDYLRDMMDMFTDPSPLLNFHHMIEQFDEFVQEYSEYFFPEIEEAPTLEGMQGFLQQNGWGGERHTVATARDLGALRLAAGISEEE</sequence>
<dbReference type="InParanoid" id="A0A409W0N1"/>
<organism evidence="1 2">
    <name type="scientific">Panaeolus cyanescens</name>
    <dbReference type="NCBI Taxonomy" id="181874"/>
    <lineage>
        <taxon>Eukaryota</taxon>
        <taxon>Fungi</taxon>
        <taxon>Dikarya</taxon>
        <taxon>Basidiomycota</taxon>
        <taxon>Agaricomycotina</taxon>
        <taxon>Agaricomycetes</taxon>
        <taxon>Agaricomycetidae</taxon>
        <taxon>Agaricales</taxon>
        <taxon>Agaricineae</taxon>
        <taxon>Galeropsidaceae</taxon>
        <taxon>Panaeolus</taxon>
    </lineage>
</organism>